<dbReference type="InterPro" id="IPR027051">
    <property type="entry name" value="XdhC_Rossmann_dom"/>
</dbReference>
<feature type="domain" description="XdhC- CoxI" evidence="1">
    <location>
        <begin position="16"/>
        <end position="69"/>
    </location>
</feature>
<dbReference type="EMBL" id="CP154858">
    <property type="protein sequence ID" value="XDT72782.1"/>
    <property type="molecule type" value="Genomic_DNA"/>
</dbReference>
<sequence>MIAAEPDVWRRLAEGLAQGRSGWLVTVLSTWGAAPRLPGSVWVLWDDGTMMGSVSGGCIEEDLQSRLRTSRSPGYRLFGLTYGDREGDRERFRLPCGGTLHLVAERLVPVPDLMSHFRQVADALLNRRAICRGLSLSGSLPDLTAPRREAVESEPERICLTYGPVVRLLLMGAGPVAEALTVMALQSGMDVAVCEPREAWRSSWSVAGVRPDAALPDDWLQQKKPDHQSAIVCLSHDPRVDDMALLEALKGPALLVGAMASARTARKRAERLQSLGLSPFELARLESPVGMDIGSRTPAEIAVSILARIFQVKNQRLPVRTDYPVPEALPDRLA</sequence>
<protein>
    <submittedName>
        <fullName evidence="3">XdhC family protein</fullName>
    </submittedName>
</protein>
<dbReference type="PANTHER" id="PTHR30388:SF4">
    <property type="entry name" value="MOLYBDENUM COFACTOR INSERTION CHAPERONE PAOD"/>
    <property type="match status" value="1"/>
</dbReference>
<evidence type="ECO:0000313" key="3">
    <source>
        <dbReference type="EMBL" id="XDT72782.1"/>
    </source>
</evidence>
<dbReference type="PANTHER" id="PTHR30388">
    <property type="entry name" value="ALDEHYDE OXIDOREDUCTASE MOLYBDENUM COFACTOR ASSEMBLY PROTEIN"/>
    <property type="match status" value="1"/>
</dbReference>
<name>A0AB39UXW6_9GAMM</name>
<accession>A0AB39UXW6</accession>
<evidence type="ECO:0000259" key="2">
    <source>
        <dbReference type="Pfam" id="PF13478"/>
    </source>
</evidence>
<dbReference type="InterPro" id="IPR003777">
    <property type="entry name" value="XdhC_CoxI"/>
</dbReference>
<dbReference type="InterPro" id="IPR052698">
    <property type="entry name" value="MoCofactor_Util/Proc"/>
</dbReference>
<feature type="domain" description="XdhC Rossmann" evidence="2">
    <location>
        <begin position="168"/>
        <end position="309"/>
    </location>
</feature>
<dbReference type="RefSeq" id="WP_369601786.1">
    <property type="nucleotide sequence ID" value="NZ_CP154858.1"/>
</dbReference>
<dbReference type="Gene3D" id="3.40.50.720">
    <property type="entry name" value="NAD(P)-binding Rossmann-like Domain"/>
    <property type="match status" value="1"/>
</dbReference>
<dbReference type="Pfam" id="PF02625">
    <property type="entry name" value="XdhC_CoxI"/>
    <property type="match status" value="1"/>
</dbReference>
<organism evidence="3">
    <name type="scientific">Thermohahella caldifontis</name>
    <dbReference type="NCBI Taxonomy" id="3142973"/>
    <lineage>
        <taxon>Bacteria</taxon>
        <taxon>Pseudomonadati</taxon>
        <taxon>Pseudomonadota</taxon>
        <taxon>Gammaproteobacteria</taxon>
        <taxon>Oceanospirillales</taxon>
        <taxon>Hahellaceae</taxon>
        <taxon>Thermohahella</taxon>
    </lineage>
</organism>
<evidence type="ECO:0000259" key="1">
    <source>
        <dbReference type="Pfam" id="PF02625"/>
    </source>
</evidence>
<dbReference type="AlphaFoldDB" id="A0AB39UXW6"/>
<dbReference type="Pfam" id="PF13478">
    <property type="entry name" value="XdhC_C"/>
    <property type="match status" value="1"/>
</dbReference>
<reference evidence="3" key="1">
    <citation type="submission" date="2024-05" db="EMBL/GenBank/DDBJ databases">
        <title>Genome sequencing of novel strain.</title>
        <authorList>
            <person name="Ganbat D."/>
            <person name="Ganbat S."/>
            <person name="Lee S.-J."/>
        </authorList>
    </citation>
    <scope>NUCLEOTIDE SEQUENCE</scope>
    <source>
        <strain evidence="3">SMD15-11</strain>
    </source>
</reference>
<dbReference type="KEGG" id="tcd:AAIA72_02005"/>
<gene>
    <name evidence="3" type="ORF">AAIA72_02005</name>
</gene>
<proteinExistence type="predicted"/>